<dbReference type="AlphaFoldDB" id="A0A8D8B2J0"/>
<sequence length="123" mass="13952">MVIRFSPKGSFVIRAFQWTKLKHDEVNIRSMGFGFNRDMAGNTHTSALLWAGSGVGAQWGFRKAEPGQPKGRHWDVIIHHDRREVATCHGSRQRDVPIQPAWCQRDATIQSKFNSDKVKVHSG</sequence>
<name>A0A8D8B2J0_CULPI</name>
<reference evidence="1" key="1">
    <citation type="submission" date="2021-05" db="EMBL/GenBank/DDBJ databases">
        <authorList>
            <person name="Alioto T."/>
            <person name="Alioto T."/>
            <person name="Gomez Garrido J."/>
        </authorList>
    </citation>
    <scope>NUCLEOTIDE SEQUENCE</scope>
</reference>
<protein>
    <submittedName>
        <fullName evidence="1">(northern house mosquito) hypothetical protein</fullName>
    </submittedName>
</protein>
<evidence type="ECO:0000313" key="1">
    <source>
        <dbReference type="EMBL" id="CAG6467768.1"/>
    </source>
</evidence>
<proteinExistence type="predicted"/>
<accession>A0A8D8B2J0</accession>
<organism evidence="1">
    <name type="scientific">Culex pipiens</name>
    <name type="common">House mosquito</name>
    <dbReference type="NCBI Taxonomy" id="7175"/>
    <lineage>
        <taxon>Eukaryota</taxon>
        <taxon>Metazoa</taxon>
        <taxon>Ecdysozoa</taxon>
        <taxon>Arthropoda</taxon>
        <taxon>Hexapoda</taxon>
        <taxon>Insecta</taxon>
        <taxon>Pterygota</taxon>
        <taxon>Neoptera</taxon>
        <taxon>Endopterygota</taxon>
        <taxon>Diptera</taxon>
        <taxon>Nematocera</taxon>
        <taxon>Culicoidea</taxon>
        <taxon>Culicidae</taxon>
        <taxon>Culicinae</taxon>
        <taxon>Culicini</taxon>
        <taxon>Culex</taxon>
        <taxon>Culex</taxon>
    </lineage>
</organism>
<dbReference type="EMBL" id="HBUE01059096">
    <property type="protein sequence ID" value="CAG6467768.1"/>
    <property type="molecule type" value="Transcribed_RNA"/>
</dbReference>